<dbReference type="EMBL" id="JACXWD010000030">
    <property type="protein sequence ID" value="MBD3868404.1"/>
    <property type="molecule type" value="Genomic_DNA"/>
</dbReference>
<feature type="transmembrane region" description="Helical" evidence="7">
    <location>
        <begin position="268"/>
        <end position="290"/>
    </location>
</feature>
<dbReference type="GO" id="GO:0044874">
    <property type="term" value="P:lipoprotein localization to outer membrane"/>
    <property type="evidence" value="ECO:0007669"/>
    <property type="project" value="TreeGrafter"/>
</dbReference>
<evidence type="ECO:0000259" key="8">
    <source>
        <dbReference type="Pfam" id="PF02687"/>
    </source>
</evidence>
<feature type="transmembrane region" description="Helical" evidence="7">
    <location>
        <begin position="310"/>
        <end position="334"/>
    </location>
</feature>
<dbReference type="GO" id="GO:0098797">
    <property type="term" value="C:plasma membrane protein complex"/>
    <property type="evidence" value="ECO:0007669"/>
    <property type="project" value="TreeGrafter"/>
</dbReference>
<reference evidence="10 11" key="1">
    <citation type="submission" date="2020-08" db="EMBL/GenBank/DDBJ databases">
        <title>Acidobacteriota in marine sediments use diverse sulfur dissimilation pathways.</title>
        <authorList>
            <person name="Wasmund K."/>
        </authorList>
    </citation>
    <scope>NUCLEOTIDE SEQUENCE [LARGE SCALE GENOMIC DNA]</scope>
    <source>
        <strain evidence="10">MAG AM4</strain>
    </source>
</reference>
<evidence type="ECO:0000256" key="6">
    <source>
        <dbReference type="ARBA" id="ARBA00023136"/>
    </source>
</evidence>
<comment type="similarity">
    <text evidence="2">Belongs to the ABC-4 integral membrane protein family. LolC/E subfamily.</text>
</comment>
<gene>
    <name evidence="10" type="ORF">IFK94_09790</name>
</gene>
<keyword evidence="3" id="KW-1003">Cell membrane</keyword>
<accession>A0A8J6Y378</accession>
<keyword evidence="6 7" id="KW-0472">Membrane</keyword>
<dbReference type="AlphaFoldDB" id="A0A8J6Y378"/>
<keyword evidence="4 7" id="KW-0812">Transmembrane</keyword>
<dbReference type="InterPro" id="IPR025857">
    <property type="entry name" value="MacB_PCD"/>
</dbReference>
<evidence type="ECO:0000313" key="10">
    <source>
        <dbReference type="EMBL" id="MBD3868404.1"/>
    </source>
</evidence>
<feature type="domain" description="ABC3 transporter permease C-terminal" evidence="8">
    <location>
        <begin position="269"/>
        <end position="401"/>
    </location>
</feature>
<evidence type="ECO:0000256" key="7">
    <source>
        <dbReference type="SAM" id="Phobius"/>
    </source>
</evidence>
<name>A0A8J6Y378_9BACT</name>
<feature type="transmembrane region" description="Helical" evidence="7">
    <location>
        <begin position="371"/>
        <end position="394"/>
    </location>
</feature>
<evidence type="ECO:0000256" key="1">
    <source>
        <dbReference type="ARBA" id="ARBA00004651"/>
    </source>
</evidence>
<evidence type="ECO:0000256" key="3">
    <source>
        <dbReference type="ARBA" id="ARBA00022475"/>
    </source>
</evidence>
<organism evidence="10 11">
    <name type="scientific">Candidatus Polarisedimenticola svalbardensis</name>
    <dbReference type="NCBI Taxonomy" id="2886004"/>
    <lineage>
        <taxon>Bacteria</taxon>
        <taxon>Pseudomonadati</taxon>
        <taxon>Acidobacteriota</taxon>
        <taxon>Candidatus Polarisedimenticolia</taxon>
        <taxon>Candidatus Polarisedimenticolales</taxon>
        <taxon>Candidatus Polarisedimenticolaceae</taxon>
        <taxon>Candidatus Polarisedimenticola</taxon>
    </lineage>
</organism>
<comment type="caution">
    <text evidence="10">The sequence shown here is derived from an EMBL/GenBank/DDBJ whole genome shotgun (WGS) entry which is preliminary data.</text>
</comment>
<dbReference type="PANTHER" id="PTHR30489:SF0">
    <property type="entry name" value="LIPOPROTEIN-RELEASING SYSTEM TRANSMEMBRANE PROTEIN LOLE"/>
    <property type="match status" value="1"/>
</dbReference>
<dbReference type="Pfam" id="PF02687">
    <property type="entry name" value="FtsX"/>
    <property type="match status" value="1"/>
</dbReference>
<dbReference type="Pfam" id="PF12704">
    <property type="entry name" value="MacB_PCD"/>
    <property type="match status" value="1"/>
</dbReference>
<evidence type="ECO:0000259" key="9">
    <source>
        <dbReference type="Pfam" id="PF12704"/>
    </source>
</evidence>
<dbReference type="InterPro" id="IPR051447">
    <property type="entry name" value="Lipoprotein-release_system"/>
</dbReference>
<sequence length="408" mass="45309">MFKLAWRNLWRRKRRTAITVLSITIGVGLCLFYTGLGDGMYGQVISMAVRSGSGHLVLENRSYRDDQVLKHTIQASDELIRSVKAVEGLEGYSLRISAPGMVSTSYGTVGGGFDAVRPDLDKEFSLLNRNLVEGRYLESGRDMIIGTELARKLKVNIGSKVVLTAQDRDGETVQDLFRVVGTFRTRSDMMDGFYFQITLDQAREMLGLGPDDLTQVGVYLEDRHLQDEARDYLERCEPVKASGAAVVPWQEVLSDLANYIEVDTASNYIFQILLFLVILAGVLNTVLMSVMERTYEFGVMLSIGMSRMRLLLMVVVECAMLAAIGTVCGAALGWAENALLYRYPIDLSSYLPDATVGGYFMDMALQMNLTLPHFITTLALVFVMILIVGVYPAFKAARIEPVDALHSL</sequence>
<evidence type="ECO:0000313" key="11">
    <source>
        <dbReference type="Proteomes" id="UP000648239"/>
    </source>
</evidence>
<comment type="subcellular location">
    <subcellularLocation>
        <location evidence="1">Cell membrane</location>
        <topology evidence="1">Multi-pass membrane protein</topology>
    </subcellularLocation>
</comment>
<dbReference type="Proteomes" id="UP000648239">
    <property type="component" value="Unassembled WGS sequence"/>
</dbReference>
<evidence type="ECO:0000256" key="4">
    <source>
        <dbReference type="ARBA" id="ARBA00022692"/>
    </source>
</evidence>
<evidence type="ECO:0000256" key="5">
    <source>
        <dbReference type="ARBA" id="ARBA00022989"/>
    </source>
</evidence>
<dbReference type="PANTHER" id="PTHR30489">
    <property type="entry name" value="LIPOPROTEIN-RELEASING SYSTEM TRANSMEMBRANE PROTEIN LOLE"/>
    <property type="match status" value="1"/>
</dbReference>
<keyword evidence="5 7" id="KW-1133">Transmembrane helix</keyword>
<evidence type="ECO:0000256" key="2">
    <source>
        <dbReference type="ARBA" id="ARBA00005236"/>
    </source>
</evidence>
<feature type="domain" description="MacB-like periplasmic core" evidence="9">
    <location>
        <begin position="16"/>
        <end position="234"/>
    </location>
</feature>
<proteinExistence type="inferred from homology"/>
<protein>
    <submittedName>
        <fullName evidence="10">ABC transporter permease</fullName>
    </submittedName>
</protein>
<dbReference type="InterPro" id="IPR003838">
    <property type="entry name" value="ABC3_permease_C"/>
</dbReference>